<evidence type="ECO:0008006" key="5">
    <source>
        <dbReference type="Google" id="ProtNLM"/>
    </source>
</evidence>
<keyword evidence="4" id="KW-1185">Reference proteome</keyword>
<sequence>MFLFLKLFISLLALFCSPLRSVHSSSPFFSSVPQTDAQSEEEETAPYKEAECMFCPQCRVLIINEKAQQGQWRVVEDQNVVTENRKSGLCDVSAPIYKPPKKSGMKTQAKDPVSEPEVSSVPEPLTPQVAEPKVEAATEGHFSGTKAPEISIPGEKKRPEPSVKTPEDIKAEEEIRGPKELRTAEEIRAPKQVAAPDIREAETLEAPALILTAKGEILEDIILSAIPSVETSDMMNPPEIEADKEMMSGPEIAAAQEMTIPEVKEAPEIMVTTSKETLEVSSPEVSVPEIKAPVMESPKVPSLEVPDVTPSKMEAILDMMEAQEVTATPETLVLSDVLTPPQMFISEEEAVPKVTESTKFTAGLGKIEALLPLKPAAGPERSVPVFHVNVDATSNNGLETSENTEDVNMEPQEWSCSELKALKVLAPDDLDMTEPEVMIVLEDVTKPDVTLAPEWEAQETTADAPEDLCEVPMSVPPEDAAVREKIISSAETPK</sequence>
<dbReference type="AlphaFoldDB" id="A0AAE0R3S3"/>
<evidence type="ECO:0000256" key="2">
    <source>
        <dbReference type="SAM" id="SignalP"/>
    </source>
</evidence>
<accession>A0AAE0R3S3</accession>
<protein>
    <recommendedName>
        <fullName evidence="5">Titin-like</fullName>
    </recommendedName>
</protein>
<feature type="region of interest" description="Disordered" evidence="1">
    <location>
        <begin position="100"/>
        <end position="173"/>
    </location>
</feature>
<keyword evidence="2" id="KW-0732">Signal</keyword>
<gene>
    <name evidence="3" type="ORF">QTP70_034593</name>
</gene>
<feature type="signal peptide" evidence="2">
    <location>
        <begin position="1"/>
        <end position="24"/>
    </location>
</feature>
<proteinExistence type="predicted"/>
<comment type="caution">
    <text evidence="3">The sequence shown here is derived from an EMBL/GenBank/DDBJ whole genome shotgun (WGS) entry which is preliminary data.</text>
</comment>
<dbReference type="Proteomes" id="UP001274896">
    <property type="component" value="Unassembled WGS sequence"/>
</dbReference>
<feature type="chain" id="PRO_5042103398" description="Titin-like" evidence="2">
    <location>
        <begin position="25"/>
        <end position="494"/>
    </location>
</feature>
<name>A0AAE0R3S3_9TELE</name>
<reference evidence="3" key="1">
    <citation type="submission" date="2023-06" db="EMBL/GenBank/DDBJ databases">
        <title>Male Hemibagrus guttatus genome.</title>
        <authorList>
            <person name="Bian C."/>
        </authorList>
    </citation>
    <scope>NUCLEOTIDE SEQUENCE</scope>
    <source>
        <strain evidence="3">Male_cb2023</strain>
        <tissue evidence="3">Muscle</tissue>
    </source>
</reference>
<organism evidence="3 4">
    <name type="scientific">Hemibagrus guttatus</name>
    <dbReference type="NCBI Taxonomy" id="175788"/>
    <lineage>
        <taxon>Eukaryota</taxon>
        <taxon>Metazoa</taxon>
        <taxon>Chordata</taxon>
        <taxon>Craniata</taxon>
        <taxon>Vertebrata</taxon>
        <taxon>Euteleostomi</taxon>
        <taxon>Actinopterygii</taxon>
        <taxon>Neopterygii</taxon>
        <taxon>Teleostei</taxon>
        <taxon>Ostariophysi</taxon>
        <taxon>Siluriformes</taxon>
        <taxon>Bagridae</taxon>
        <taxon>Hemibagrus</taxon>
    </lineage>
</organism>
<evidence type="ECO:0000313" key="4">
    <source>
        <dbReference type="Proteomes" id="UP001274896"/>
    </source>
</evidence>
<dbReference type="EMBL" id="JAUCMX010000007">
    <property type="protein sequence ID" value="KAK3540679.1"/>
    <property type="molecule type" value="Genomic_DNA"/>
</dbReference>
<evidence type="ECO:0000313" key="3">
    <source>
        <dbReference type="EMBL" id="KAK3540679.1"/>
    </source>
</evidence>
<feature type="compositionally biased region" description="Basic and acidic residues" evidence="1">
    <location>
        <begin position="154"/>
        <end position="173"/>
    </location>
</feature>
<feature type="non-terminal residue" evidence="3">
    <location>
        <position position="1"/>
    </location>
</feature>
<evidence type="ECO:0000256" key="1">
    <source>
        <dbReference type="SAM" id="MobiDB-lite"/>
    </source>
</evidence>